<feature type="signal peptide" evidence="1">
    <location>
        <begin position="1"/>
        <end position="22"/>
    </location>
</feature>
<accession>A0A9D4AYX8</accession>
<keyword evidence="3" id="KW-1185">Reference proteome</keyword>
<comment type="caution">
    <text evidence="2">The sequence shown here is derived from an EMBL/GenBank/DDBJ whole genome shotgun (WGS) entry which is preliminary data.</text>
</comment>
<reference evidence="2" key="1">
    <citation type="submission" date="2021-09" db="EMBL/GenBank/DDBJ databases">
        <title>The genome of Mauremys mutica provides insights into the evolution of semi-aquatic lifestyle.</title>
        <authorList>
            <person name="Gong S."/>
            <person name="Gao Y."/>
        </authorList>
    </citation>
    <scope>NUCLEOTIDE SEQUENCE</scope>
    <source>
        <strain evidence="2">MM-2020</strain>
        <tissue evidence="2">Muscle</tissue>
    </source>
</reference>
<dbReference type="EMBL" id="JAHDVG010000482">
    <property type="protein sequence ID" value="KAH1173910.1"/>
    <property type="molecule type" value="Genomic_DNA"/>
</dbReference>
<name>A0A9D4AYX8_9SAUR</name>
<evidence type="ECO:0000313" key="2">
    <source>
        <dbReference type="EMBL" id="KAH1173910.1"/>
    </source>
</evidence>
<dbReference type="AlphaFoldDB" id="A0A9D4AYX8"/>
<dbReference type="Proteomes" id="UP000827986">
    <property type="component" value="Unassembled WGS sequence"/>
</dbReference>
<sequence>MRILYLVFAVLLLVSLATPGYGQKKTCPGQCRPKCGKYEAPSKYTYASCKGATGHIRTHATVGVDMVSAVQFVKTLDLYLESEERVSSNAVQNCLEAWGVLKKPDPGCIKSTEINCVTFNPLLNEKL</sequence>
<proteinExistence type="predicted"/>
<feature type="chain" id="PRO_5038428237" evidence="1">
    <location>
        <begin position="23"/>
        <end position="127"/>
    </location>
</feature>
<keyword evidence="1" id="KW-0732">Signal</keyword>
<gene>
    <name evidence="2" type="ORF">KIL84_017749</name>
</gene>
<protein>
    <submittedName>
        <fullName evidence="2">Uncharacterized protein</fullName>
    </submittedName>
</protein>
<organism evidence="2 3">
    <name type="scientific">Mauremys mutica</name>
    <name type="common">yellowpond turtle</name>
    <dbReference type="NCBI Taxonomy" id="74926"/>
    <lineage>
        <taxon>Eukaryota</taxon>
        <taxon>Metazoa</taxon>
        <taxon>Chordata</taxon>
        <taxon>Craniata</taxon>
        <taxon>Vertebrata</taxon>
        <taxon>Euteleostomi</taxon>
        <taxon>Archelosauria</taxon>
        <taxon>Testudinata</taxon>
        <taxon>Testudines</taxon>
        <taxon>Cryptodira</taxon>
        <taxon>Durocryptodira</taxon>
        <taxon>Testudinoidea</taxon>
        <taxon>Geoemydidae</taxon>
        <taxon>Geoemydinae</taxon>
        <taxon>Mauremys</taxon>
    </lineage>
</organism>
<evidence type="ECO:0000313" key="3">
    <source>
        <dbReference type="Proteomes" id="UP000827986"/>
    </source>
</evidence>
<evidence type="ECO:0000256" key="1">
    <source>
        <dbReference type="SAM" id="SignalP"/>
    </source>
</evidence>